<dbReference type="SUPFAM" id="SSF51735">
    <property type="entry name" value="NAD(P)-binding Rossmann-fold domains"/>
    <property type="match status" value="1"/>
</dbReference>
<accession>A0A3D8J452</accession>
<name>A0A3D8J452_9HELI</name>
<comment type="caution">
    <text evidence="2">The sequence shown here is derived from an EMBL/GenBank/DDBJ whole genome shotgun (WGS) entry which is preliminary data.</text>
</comment>
<dbReference type="Proteomes" id="UP000256424">
    <property type="component" value="Unassembled WGS sequence"/>
</dbReference>
<reference evidence="2 3" key="1">
    <citation type="submission" date="2018-04" db="EMBL/GenBank/DDBJ databases">
        <title>Novel Campyloabacter and Helicobacter Species and Strains.</title>
        <authorList>
            <person name="Mannion A.J."/>
            <person name="Shen Z."/>
            <person name="Fox J.G."/>
        </authorList>
    </citation>
    <scope>NUCLEOTIDE SEQUENCE [LARGE SCALE GENOMIC DNA]</scope>
    <source>
        <strain evidence="2 3">MIT 97-5075</strain>
    </source>
</reference>
<gene>
    <name evidence="2" type="ORF">CQA66_06265</name>
</gene>
<dbReference type="AlphaFoldDB" id="A0A3D8J452"/>
<dbReference type="Pfam" id="PF01370">
    <property type="entry name" value="Epimerase"/>
    <property type="match status" value="1"/>
</dbReference>
<protein>
    <recommendedName>
        <fullName evidence="1">NAD-dependent epimerase/dehydratase domain-containing protein</fullName>
    </recommendedName>
</protein>
<dbReference type="InterPro" id="IPR001509">
    <property type="entry name" value="Epimerase_deHydtase"/>
</dbReference>
<evidence type="ECO:0000313" key="3">
    <source>
        <dbReference type="Proteomes" id="UP000256424"/>
    </source>
</evidence>
<proteinExistence type="predicted"/>
<dbReference type="InterPro" id="IPR036291">
    <property type="entry name" value="NAD(P)-bd_dom_sf"/>
</dbReference>
<sequence length="93" mass="10198">MSLTDSYILITGGAGYIGSHTNALLNTLDSKTIVLDNLIYGHKESLNFSFLNLPIDSVKQSNKRGGGGKTLVQVIQPTQYIFQHSKISNKIMQ</sequence>
<dbReference type="Gene3D" id="3.40.50.720">
    <property type="entry name" value="NAD(P)-binding Rossmann-like Domain"/>
    <property type="match status" value="1"/>
</dbReference>
<keyword evidence="3" id="KW-1185">Reference proteome</keyword>
<evidence type="ECO:0000313" key="2">
    <source>
        <dbReference type="EMBL" id="RDU71561.1"/>
    </source>
</evidence>
<dbReference type="RefSeq" id="WP_115582570.1">
    <property type="nucleotide sequence ID" value="NZ_NXLW01000011.1"/>
</dbReference>
<evidence type="ECO:0000259" key="1">
    <source>
        <dbReference type="Pfam" id="PF01370"/>
    </source>
</evidence>
<dbReference type="EMBL" id="NXLW01000011">
    <property type="protein sequence ID" value="RDU71561.1"/>
    <property type="molecule type" value="Genomic_DNA"/>
</dbReference>
<feature type="domain" description="NAD-dependent epimerase/dehydratase" evidence="1">
    <location>
        <begin position="8"/>
        <end position="48"/>
    </location>
</feature>
<organism evidence="2 3">
    <name type="scientific">Helicobacter aurati</name>
    <dbReference type="NCBI Taxonomy" id="137778"/>
    <lineage>
        <taxon>Bacteria</taxon>
        <taxon>Pseudomonadati</taxon>
        <taxon>Campylobacterota</taxon>
        <taxon>Epsilonproteobacteria</taxon>
        <taxon>Campylobacterales</taxon>
        <taxon>Helicobacteraceae</taxon>
        <taxon>Helicobacter</taxon>
    </lineage>
</organism>